<gene>
    <name evidence="1" type="ORF">B5M42_01265</name>
</gene>
<accession>A0A4Y8QB75</accession>
<evidence type="ECO:0000313" key="1">
    <source>
        <dbReference type="EMBL" id="TFE91899.1"/>
    </source>
</evidence>
<protein>
    <submittedName>
        <fullName evidence="1">Uncharacterized protein</fullName>
    </submittedName>
</protein>
<keyword evidence="2" id="KW-1185">Reference proteome</keyword>
<dbReference type="RefSeq" id="WP_134748855.1">
    <property type="nucleotide sequence ID" value="NZ_MYFO02000001.1"/>
</dbReference>
<dbReference type="AlphaFoldDB" id="A0A4Y8QB75"/>
<evidence type="ECO:0000313" key="2">
    <source>
        <dbReference type="Proteomes" id="UP000298246"/>
    </source>
</evidence>
<comment type="caution">
    <text evidence="1">The sequence shown here is derived from an EMBL/GenBank/DDBJ whole genome shotgun (WGS) entry which is preliminary data.</text>
</comment>
<sequence length="274" mass="30781">MGAVEPSYGRAATIDGVIDQMDEFIARCVKKADRLGYFASLYRMVTIEVKAGIARGLFEDGARMERMDVIFANRYLDALNGYLHHEPVSRSWHAAFQAARYRKPLVLQHLLLGMNAHINLDLGIAAAQTGEGLHFPELYSDFTLMNQVLASLVYEVSHDLDVISPAIGMLDRLHPPTSQAIIHFSMEKARECAWSFAKSLNAMPVSQRNQHIRERDREVARLGRRVAHPRTLLGKLLALWVRLRESGDIAGNIRLLNERCQQPEYGDGASTMAL</sequence>
<reference evidence="1 2" key="1">
    <citation type="submission" date="2017-03" db="EMBL/GenBank/DDBJ databases">
        <title>Isolation of Levoglucosan Utilizing Bacteria.</title>
        <authorList>
            <person name="Arya A.S."/>
        </authorList>
    </citation>
    <scope>NUCLEOTIDE SEQUENCE [LARGE SCALE GENOMIC DNA]</scope>
    <source>
        <strain evidence="1 2">MEC069</strain>
    </source>
</reference>
<dbReference type="InterPro" id="IPR046037">
    <property type="entry name" value="DUF5995"/>
</dbReference>
<name>A0A4Y8QB75_9BACL</name>
<dbReference type="Pfam" id="PF19458">
    <property type="entry name" value="DUF5995"/>
    <property type="match status" value="1"/>
</dbReference>
<proteinExistence type="predicted"/>
<dbReference type="EMBL" id="MYFO01000001">
    <property type="protein sequence ID" value="TFE91899.1"/>
    <property type="molecule type" value="Genomic_DNA"/>
</dbReference>
<organism evidence="1 2">
    <name type="scientific">Paenibacillus athensensis</name>
    <dbReference type="NCBI Taxonomy" id="1967502"/>
    <lineage>
        <taxon>Bacteria</taxon>
        <taxon>Bacillati</taxon>
        <taxon>Bacillota</taxon>
        <taxon>Bacilli</taxon>
        <taxon>Bacillales</taxon>
        <taxon>Paenibacillaceae</taxon>
        <taxon>Paenibacillus</taxon>
    </lineage>
</organism>
<dbReference type="OrthoDB" id="583431at2"/>
<dbReference type="Proteomes" id="UP000298246">
    <property type="component" value="Unassembled WGS sequence"/>
</dbReference>